<dbReference type="InterPro" id="IPR003256">
    <property type="entry name" value="Ribosomal_uL24"/>
</dbReference>
<keyword evidence="3" id="KW-0687">Ribonucleoprotein</keyword>
<dbReference type="GO" id="GO:1990904">
    <property type="term" value="C:ribonucleoprotein complex"/>
    <property type="evidence" value="ECO:0007669"/>
    <property type="project" value="UniProtKB-KW"/>
</dbReference>
<evidence type="ECO:0000256" key="1">
    <source>
        <dbReference type="ARBA" id="ARBA00010618"/>
    </source>
</evidence>
<organism evidence="5 6">
    <name type="scientific">Sphaeroforma arctica JP610</name>
    <dbReference type="NCBI Taxonomy" id="667725"/>
    <lineage>
        <taxon>Eukaryota</taxon>
        <taxon>Ichthyosporea</taxon>
        <taxon>Ichthyophonida</taxon>
        <taxon>Sphaeroforma</taxon>
    </lineage>
</organism>
<dbReference type="EMBL" id="KQ241786">
    <property type="protein sequence ID" value="KNC84120.1"/>
    <property type="molecule type" value="Genomic_DNA"/>
</dbReference>
<keyword evidence="2" id="KW-0689">Ribosomal protein</keyword>
<sequence>MLAGLLILTLDDMSCRTCNQIVYFSTINFTQASRVIRRQVGQGQGGTFEKALPIHYSNLALYEPEVDGPIKTCWRYNEAGKHVRISKVTGKPMPVPQPYLKKPEPGPAGPKDSFMNEVQDVTYKPIQMTFEKYMQKAQMARRQASVGGRVDKTILHASRRNYF</sequence>
<evidence type="ECO:0000256" key="2">
    <source>
        <dbReference type="ARBA" id="ARBA00022980"/>
    </source>
</evidence>
<gene>
    <name evidence="5" type="ORF">SARC_03641</name>
</gene>
<evidence type="ECO:0000313" key="5">
    <source>
        <dbReference type="EMBL" id="KNC84120.1"/>
    </source>
</evidence>
<dbReference type="GeneID" id="25904145"/>
<accession>A0A0L0G523</accession>
<name>A0A0L0G523_9EUKA</name>
<reference evidence="5 6" key="1">
    <citation type="submission" date="2011-02" db="EMBL/GenBank/DDBJ databases">
        <title>The Genome Sequence of Sphaeroforma arctica JP610.</title>
        <authorList>
            <consortium name="The Broad Institute Genome Sequencing Platform"/>
            <person name="Russ C."/>
            <person name="Cuomo C."/>
            <person name="Young S.K."/>
            <person name="Zeng Q."/>
            <person name="Gargeya S."/>
            <person name="Alvarado L."/>
            <person name="Berlin A."/>
            <person name="Chapman S.B."/>
            <person name="Chen Z."/>
            <person name="Freedman E."/>
            <person name="Gellesch M."/>
            <person name="Goldberg J."/>
            <person name="Griggs A."/>
            <person name="Gujja S."/>
            <person name="Heilman E."/>
            <person name="Heiman D."/>
            <person name="Howarth C."/>
            <person name="Mehta T."/>
            <person name="Neiman D."/>
            <person name="Pearson M."/>
            <person name="Roberts A."/>
            <person name="Saif S."/>
            <person name="Shea T."/>
            <person name="Shenoy N."/>
            <person name="Sisk P."/>
            <person name="Stolte C."/>
            <person name="Sykes S."/>
            <person name="White J."/>
            <person name="Yandava C."/>
            <person name="Burger G."/>
            <person name="Gray M.W."/>
            <person name="Holland P.W.H."/>
            <person name="King N."/>
            <person name="Lang F.B.F."/>
            <person name="Roger A.J."/>
            <person name="Ruiz-Trillo I."/>
            <person name="Haas B."/>
            <person name="Nusbaum C."/>
            <person name="Birren B."/>
        </authorList>
    </citation>
    <scope>NUCLEOTIDE SEQUENCE [LARGE SCALE GENOMIC DNA]</scope>
    <source>
        <strain evidence="5 6">JP610</strain>
    </source>
</reference>
<dbReference type="SUPFAM" id="SSF50104">
    <property type="entry name" value="Translation proteins SH3-like domain"/>
    <property type="match status" value="1"/>
</dbReference>
<dbReference type="PANTHER" id="PTHR12903">
    <property type="entry name" value="MITOCHONDRIAL RIBOSOMAL PROTEIN L24"/>
    <property type="match status" value="1"/>
</dbReference>
<dbReference type="GO" id="GO:0005840">
    <property type="term" value="C:ribosome"/>
    <property type="evidence" value="ECO:0007669"/>
    <property type="project" value="UniProtKB-KW"/>
</dbReference>
<dbReference type="GO" id="GO:0006412">
    <property type="term" value="P:translation"/>
    <property type="evidence" value="ECO:0007669"/>
    <property type="project" value="InterPro"/>
</dbReference>
<dbReference type="InterPro" id="IPR008991">
    <property type="entry name" value="Translation_prot_SH3-like_sf"/>
</dbReference>
<protein>
    <recommendedName>
        <fullName evidence="4">Large ribosomal subunit protein uL24 C-terminal domain-containing protein</fullName>
    </recommendedName>
</protein>
<feature type="domain" description="Large ribosomal subunit protein uL24 C-terminal" evidence="4">
    <location>
        <begin position="36"/>
        <end position="91"/>
    </location>
</feature>
<dbReference type="Pfam" id="PF17136">
    <property type="entry name" value="ribosomal_L24"/>
    <property type="match status" value="1"/>
</dbReference>
<proteinExistence type="inferred from homology"/>
<dbReference type="Proteomes" id="UP000054560">
    <property type="component" value="Unassembled WGS sequence"/>
</dbReference>
<dbReference type="AlphaFoldDB" id="A0A0L0G523"/>
<dbReference type="InterPro" id="IPR014722">
    <property type="entry name" value="Rib_uL2_dom2"/>
</dbReference>
<evidence type="ECO:0000259" key="4">
    <source>
        <dbReference type="Pfam" id="PF17136"/>
    </source>
</evidence>
<dbReference type="GO" id="GO:0003735">
    <property type="term" value="F:structural constituent of ribosome"/>
    <property type="evidence" value="ECO:0007669"/>
    <property type="project" value="InterPro"/>
</dbReference>
<dbReference type="RefSeq" id="XP_014158022.1">
    <property type="nucleotide sequence ID" value="XM_014302547.1"/>
</dbReference>
<comment type="similarity">
    <text evidence="1">Belongs to the universal ribosomal protein uL24 family.</text>
</comment>
<evidence type="ECO:0000256" key="3">
    <source>
        <dbReference type="ARBA" id="ARBA00023274"/>
    </source>
</evidence>
<dbReference type="InterPro" id="IPR057264">
    <property type="entry name" value="Ribosomal_uL24_C"/>
</dbReference>
<evidence type="ECO:0000313" key="6">
    <source>
        <dbReference type="Proteomes" id="UP000054560"/>
    </source>
</evidence>
<keyword evidence="6" id="KW-1185">Reference proteome</keyword>
<dbReference type="Gene3D" id="2.30.30.30">
    <property type="match status" value="1"/>
</dbReference>
<dbReference type="OrthoDB" id="359154at2759"/>